<evidence type="ECO:0000256" key="4">
    <source>
        <dbReference type="ARBA" id="ARBA00023125"/>
    </source>
</evidence>
<feature type="region of interest" description="Disordered" evidence="8">
    <location>
        <begin position="1"/>
        <end position="29"/>
    </location>
</feature>
<dbReference type="InterPro" id="IPR001867">
    <property type="entry name" value="OmpR/PhoB-type_DNA-bd"/>
</dbReference>
<protein>
    <submittedName>
        <fullName evidence="10">DNA-binding response regulator</fullName>
    </submittedName>
</protein>
<dbReference type="EMBL" id="WMLB01000011">
    <property type="protein sequence ID" value="MTH67491.1"/>
    <property type="molecule type" value="Genomic_DNA"/>
</dbReference>
<accession>A0A6I3M3Q0</accession>
<dbReference type="GO" id="GO:0006355">
    <property type="term" value="P:regulation of DNA-templated transcription"/>
    <property type="evidence" value="ECO:0007669"/>
    <property type="project" value="InterPro"/>
</dbReference>
<evidence type="ECO:0000256" key="2">
    <source>
        <dbReference type="ARBA" id="ARBA00023012"/>
    </source>
</evidence>
<dbReference type="GO" id="GO:0032993">
    <property type="term" value="C:protein-DNA complex"/>
    <property type="evidence" value="ECO:0007669"/>
    <property type="project" value="TreeGrafter"/>
</dbReference>
<evidence type="ECO:0000259" key="9">
    <source>
        <dbReference type="PROSITE" id="PS51755"/>
    </source>
</evidence>
<dbReference type="SUPFAM" id="SSF46894">
    <property type="entry name" value="C-terminal effector domain of the bipartite response regulators"/>
    <property type="match status" value="1"/>
</dbReference>
<keyword evidence="11" id="KW-1185">Reference proteome</keyword>
<dbReference type="CDD" id="cd00383">
    <property type="entry name" value="trans_reg_C"/>
    <property type="match status" value="1"/>
</dbReference>
<reference evidence="10 11" key="1">
    <citation type="submission" date="2019-11" db="EMBL/GenBank/DDBJ databases">
        <title>Agromyces kandeliae sp. nov., isolated from mangrove soil.</title>
        <authorList>
            <person name="Wang R."/>
        </authorList>
    </citation>
    <scope>NUCLEOTIDE SEQUENCE [LARGE SCALE GENOMIC DNA]</scope>
    <source>
        <strain evidence="10 11">JCM 11433</strain>
    </source>
</reference>
<dbReference type="InterPro" id="IPR016032">
    <property type="entry name" value="Sig_transdc_resp-reg_C-effctor"/>
</dbReference>
<keyword evidence="6" id="KW-0804">Transcription</keyword>
<dbReference type="Gene3D" id="3.40.50.2300">
    <property type="match status" value="1"/>
</dbReference>
<keyword evidence="1" id="KW-0597">Phosphoprotein</keyword>
<dbReference type="PANTHER" id="PTHR48111">
    <property type="entry name" value="REGULATOR OF RPOS"/>
    <property type="match status" value="1"/>
</dbReference>
<dbReference type="FunFam" id="1.10.10.10:FF:000216">
    <property type="entry name" value="DNA-binding response regulator"/>
    <property type="match status" value="1"/>
</dbReference>
<keyword evidence="3" id="KW-0805">Transcription regulation</keyword>
<evidence type="ECO:0000256" key="5">
    <source>
        <dbReference type="ARBA" id="ARBA00023159"/>
    </source>
</evidence>
<feature type="compositionally biased region" description="Polar residues" evidence="8">
    <location>
        <begin position="13"/>
        <end position="29"/>
    </location>
</feature>
<dbReference type="PROSITE" id="PS51755">
    <property type="entry name" value="OMPR_PHOB"/>
    <property type="match status" value="1"/>
</dbReference>
<dbReference type="InterPro" id="IPR049170">
    <property type="entry name" value="GlnR_N"/>
</dbReference>
<sequence>MPRTPSAAYGPASWNQTRVPDQARPTTTAVPAAEISHTIGTDHRARPVAGAPASSCVTSIPISPSAVRRPVVLTAPYYWRVCVAQLLILTPAANEDVLPALSLLTHRVRVIPASPDQLVRAPEADLVFLDARTNLAGAKALAQILRTTGLSVPLILVVTEGGLTAVTSDWGVDDVILEQAGPAEIDARIRLALGRAQAAQPAERIQTSGVVIDEASYSAKVHGRTLDLTYKEFELLRFLAAHPSRVFTREQLLSEVWGYDYFGGTRTVDVHVRRLRAKLGDLDSLIGTVRNVGYRFNVHEEDEQDANVTAR</sequence>
<keyword evidence="5" id="KW-0010">Activator</keyword>
<evidence type="ECO:0000256" key="3">
    <source>
        <dbReference type="ARBA" id="ARBA00023015"/>
    </source>
</evidence>
<dbReference type="GO" id="GO:0005829">
    <property type="term" value="C:cytosol"/>
    <property type="evidence" value="ECO:0007669"/>
    <property type="project" value="TreeGrafter"/>
</dbReference>
<dbReference type="Gene3D" id="1.10.10.10">
    <property type="entry name" value="Winged helix-like DNA-binding domain superfamily/Winged helix DNA-binding domain"/>
    <property type="match status" value="1"/>
</dbReference>
<keyword evidence="2" id="KW-0902">Two-component regulatory system</keyword>
<dbReference type="Proteomes" id="UP000433071">
    <property type="component" value="Unassembled WGS sequence"/>
</dbReference>
<dbReference type="GO" id="GO:0000156">
    <property type="term" value="F:phosphorelay response regulator activity"/>
    <property type="evidence" value="ECO:0007669"/>
    <property type="project" value="TreeGrafter"/>
</dbReference>
<dbReference type="PANTHER" id="PTHR48111:SF16">
    <property type="entry name" value="TRANSCRIPTIONAL REGULATORY PROTEIN GLNR"/>
    <property type="match status" value="1"/>
</dbReference>
<dbReference type="InterPro" id="IPR036388">
    <property type="entry name" value="WH-like_DNA-bd_sf"/>
</dbReference>
<keyword evidence="4 7" id="KW-0238">DNA-binding</keyword>
<evidence type="ECO:0000256" key="6">
    <source>
        <dbReference type="ARBA" id="ARBA00023163"/>
    </source>
</evidence>
<evidence type="ECO:0000256" key="1">
    <source>
        <dbReference type="ARBA" id="ARBA00022553"/>
    </source>
</evidence>
<dbReference type="SMART" id="SM00862">
    <property type="entry name" value="Trans_reg_C"/>
    <property type="match status" value="1"/>
</dbReference>
<dbReference type="InterPro" id="IPR039420">
    <property type="entry name" value="WalR-like"/>
</dbReference>
<feature type="DNA-binding region" description="OmpR/PhoB-type" evidence="7">
    <location>
        <begin position="202"/>
        <end position="298"/>
    </location>
</feature>
<evidence type="ECO:0000313" key="11">
    <source>
        <dbReference type="Proteomes" id="UP000433071"/>
    </source>
</evidence>
<dbReference type="GO" id="GO:0000976">
    <property type="term" value="F:transcription cis-regulatory region binding"/>
    <property type="evidence" value="ECO:0007669"/>
    <property type="project" value="TreeGrafter"/>
</dbReference>
<dbReference type="AlphaFoldDB" id="A0A6I3M3Q0"/>
<evidence type="ECO:0000256" key="8">
    <source>
        <dbReference type="SAM" id="MobiDB-lite"/>
    </source>
</evidence>
<dbReference type="Pfam" id="PF00486">
    <property type="entry name" value="Trans_reg_C"/>
    <property type="match status" value="1"/>
</dbReference>
<gene>
    <name evidence="10" type="ORF">GJ743_03770</name>
</gene>
<name>A0A6I3M3Q0_9MICO</name>
<organism evidence="10 11">
    <name type="scientific">Agromyces bracchium</name>
    <dbReference type="NCBI Taxonomy" id="88376"/>
    <lineage>
        <taxon>Bacteria</taxon>
        <taxon>Bacillati</taxon>
        <taxon>Actinomycetota</taxon>
        <taxon>Actinomycetes</taxon>
        <taxon>Micrococcales</taxon>
        <taxon>Microbacteriaceae</taxon>
        <taxon>Agromyces</taxon>
    </lineage>
</organism>
<proteinExistence type="predicted"/>
<comment type="caution">
    <text evidence="10">The sequence shown here is derived from an EMBL/GenBank/DDBJ whole genome shotgun (WGS) entry which is preliminary data.</text>
</comment>
<dbReference type="OrthoDB" id="8927943at2"/>
<dbReference type="Pfam" id="PF21695">
    <property type="entry name" value="GlnR_1st"/>
    <property type="match status" value="1"/>
</dbReference>
<evidence type="ECO:0000313" key="10">
    <source>
        <dbReference type="EMBL" id="MTH67491.1"/>
    </source>
</evidence>
<evidence type="ECO:0000256" key="7">
    <source>
        <dbReference type="PROSITE-ProRule" id="PRU01091"/>
    </source>
</evidence>
<feature type="domain" description="OmpR/PhoB-type" evidence="9">
    <location>
        <begin position="202"/>
        <end position="298"/>
    </location>
</feature>